<sequence length="213" mass="23254">MKLYNFFRSGTSHRLRIALNLKGLKPEYLAVDLRRDEHLGAAFKAVNPQGLVPALVLDGGEVLIQTPAILEWLEETHPQPPLLPTDAAGRARVRALAALVACDIHPVNNRRILETLRHQFGADEAAINAWCGRWISDGFDALEALLAADPQRGRFCFGDRPTLADVTLVPQIESARRFQVDLGRWPRLSAIDAACAALPAFADAAPGRQPDAG</sequence>
<dbReference type="InterPro" id="IPR040079">
    <property type="entry name" value="Glutathione_S-Trfase"/>
</dbReference>
<dbReference type="EC" id="5.2.1.2" evidence="4"/>
<dbReference type="NCBIfam" id="TIGR01262">
    <property type="entry name" value="maiA"/>
    <property type="match status" value="1"/>
</dbReference>
<dbReference type="Proteomes" id="UP001528673">
    <property type="component" value="Unassembled WGS sequence"/>
</dbReference>
<dbReference type="InterPro" id="IPR036249">
    <property type="entry name" value="Thioredoxin-like_sf"/>
</dbReference>
<dbReference type="EMBL" id="JAQSIP010000001">
    <property type="protein sequence ID" value="MDD0837488.1"/>
    <property type="molecule type" value="Genomic_DNA"/>
</dbReference>
<dbReference type="PANTHER" id="PTHR42673">
    <property type="entry name" value="MALEYLACETOACETATE ISOMERASE"/>
    <property type="match status" value="1"/>
</dbReference>
<dbReference type="PROSITE" id="PS50405">
    <property type="entry name" value="GST_CTER"/>
    <property type="match status" value="1"/>
</dbReference>
<evidence type="ECO:0000259" key="3">
    <source>
        <dbReference type="PROSITE" id="PS50405"/>
    </source>
</evidence>
<dbReference type="InterPro" id="IPR034333">
    <property type="entry name" value="GST_Zeta_N"/>
</dbReference>
<dbReference type="CDD" id="cd03191">
    <property type="entry name" value="GST_C_Zeta"/>
    <property type="match status" value="1"/>
</dbReference>
<dbReference type="Gene3D" id="3.40.30.10">
    <property type="entry name" value="Glutaredoxin"/>
    <property type="match status" value="1"/>
</dbReference>
<dbReference type="GO" id="GO:0016034">
    <property type="term" value="F:maleylacetoacetate isomerase activity"/>
    <property type="evidence" value="ECO:0007669"/>
    <property type="project" value="UniProtKB-EC"/>
</dbReference>
<reference evidence="4 5" key="1">
    <citation type="submission" date="2023-02" db="EMBL/GenBank/DDBJ databases">
        <title>Bacterial whole genomic sequence of Curvibacter sp. HBC61.</title>
        <authorList>
            <person name="Le V."/>
            <person name="Ko S.-R."/>
            <person name="Ahn C.-Y."/>
            <person name="Oh H.-M."/>
        </authorList>
    </citation>
    <scope>NUCLEOTIDE SEQUENCE [LARGE SCALE GENOMIC DNA]</scope>
    <source>
        <strain evidence="4 5">HBC61</strain>
    </source>
</reference>
<dbReference type="RefSeq" id="WP_273948588.1">
    <property type="nucleotide sequence ID" value="NZ_JAQSIP010000001.1"/>
</dbReference>
<evidence type="ECO:0000259" key="2">
    <source>
        <dbReference type="PROSITE" id="PS50404"/>
    </source>
</evidence>
<gene>
    <name evidence="4" type="primary">maiA</name>
    <name evidence="4" type="ORF">PSQ40_02780</name>
</gene>
<organism evidence="4 5">
    <name type="scientific">Curvibacter cyanobacteriorum</name>
    <dbReference type="NCBI Taxonomy" id="3026422"/>
    <lineage>
        <taxon>Bacteria</taxon>
        <taxon>Pseudomonadati</taxon>
        <taxon>Pseudomonadota</taxon>
        <taxon>Betaproteobacteria</taxon>
        <taxon>Burkholderiales</taxon>
        <taxon>Comamonadaceae</taxon>
        <taxon>Curvibacter</taxon>
    </lineage>
</organism>
<dbReference type="SUPFAM" id="SSF52833">
    <property type="entry name" value="Thioredoxin-like"/>
    <property type="match status" value="1"/>
</dbReference>
<dbReference type="InterPro" id="IPR010987">
    <property type="entry name" value="Glutathione-S-Trfase_C-like"/>
</dbReference>
<evidence type="ECO:0000313" key="4">
    <source>
        <dbReference type="EMBL" id="MDD0837488.1"/>
    </source>
</evidence>
<accession>A0ABT5MXJ5</accession>
<dbReference type="PROSITE" id="PS50404">
    <property type="entry name" value="GST_NTER"/>
    <property type="match status" value="1"/>
</dbReference>
<dbReference type="SFLD" id="SFLDG00358">
    <property type="entry name" value="Main_(cytGST)"/>
    <property type="match status" value="1"/>
</dbReference>
<evidence type="ECO:0000256" key="1">
    <source>
        <dbReference type="ARBA" id="ARBA00010007"/>
    </source>
</evidence>
<feature type="domain" description="GST C-terminal" evidence="3">
    <location>
        <begin position="86"/>
        <end position="213"/>
    </location>
</feature>
<evidence type="ECO:0000313" key="5">
    <source>
        <dbReference type="Proteomes" id="UP001528673"/>
    </source>
</evidence>
<dbReference type="CDD" id="cd03042">
    <property type="entry name" value="GST_N_Zeta"/>
    <property type="match status" value="1"/>
</dbReference>
<proteinExistence type="inferred from homology"/>
<dbReference type="PANTHER" id="PTHR42673:SF4">
    <property type="entry name" value="MALEYLACETOACETATE ISOMERASE"/>
    <property type="match status" value="1"/>
</dbReference>
<dbReference type="Pfam" id="PF13409">
    <property type="entry name" value="GST_N_2"/>
    <property type="match status" value="1"/>
</dbReference>
<comment type="caution">
    <text evidence="4">The sequence shown here is derived from an EMBL/GenBank/DDBJ whole genome shotgun (WGS) entry which is preliminary data.</text>
</comment>
<dbReference type="SUPFAM" id="SSF47616">
    <property type="entry name" value="GST C-terminal domain-like"/>
    <property type="match status" value="1"/>
</dbReference>
<keyword evidence="4" id="KW-0413">Isomerase</keyword>
<comment type="similarity">
    <text evidence="1">Belongs to the GST superfamily. Zeta family.</text>
</comment>
<dbReference type="Gene3D" id="1.20.1050.10">
    <property type="match status" value="1"/>
</dbReference>
<keyword evidence="5" id="KW-1185">Reference proteome</keyword>
<dbReference type="InterPro" id="IPR036282">
    <property type="entry name" value="Glutathione-S-Trfase_C_sf"/>
</dbReference>
<dbReference type="InterPro" id="IPR004045">
    <property type="entry name" value="Glutathione_S-Trfase_N"/>
</dbReference>
<dbReference type="SFLD" id="SFLDS00019">
    <property type="entry name" value="Glutathione_Transferase_(cytos"/>
    <property type="match status" value="1"/>
</dbReference>
<dbReference type="InterPro" id="IPR034330">
    <property type="entry name" value="GST_Zeta_C"/>
</dbReference>
<name>A0ABT5MXJ5_9BURK</name>
<protein>
    <submittedName>
        <fullName evidence="4">Maleylacetoacetate isomerase</fullName>
        <ecNumber evidence="4">5.2.1.2</ecNumber>
    </submittedName>
</protein>
<feature type="domain" description="GST N-terminal" evidence="2">
    <location>
        <begin position="1"/>
        <end position="81"/>
    </location>
</feature>
<dbReference type="InterPro" id="IPR005955">
    <property type="entry name" value="GST_Zeta"/>
</dbReference>
<dbReference type="Pfam" id="PF13410">
    <property type="entry name" value="GST_C_2"/>
    <property type="match status" value="1"/>
</dbReference>